<evidence type="ECO:0000313" key="12">
    <source>
        <dbReference type="EnsemblMetazoa" id="XP_022662541"/>
    </source>
</evidence>
<evidence type="ECO:0000256" key="4">
    <source>
        <dbReference type="ARBA" id="ARBA00023115"/>
    </source>
</evidence>
<dbReference type="PANTHER" id="PTHR11482:SF6">
    <property type="entry name" value="ORNITHINE DECARBOXYLASE 1-RELATED"/>
    <property type="match status" value="1"/>
</dbReference>
<dbReference type="GeneID" id="111250882"/>
<evidence type="ECO:0000313" key="13">
    <source>
        <dbReference type="Proteomes" id="UP000594260"/>
    </source>
</evidence>
<evidence type="ECO:0000259" key="11">
    <source>
        <dbReference type="Pfam" id="PF02784"/>
    </source>
</evidence>
<protein>
    <recommendedName>
        <fullName evidence="7">ornithine decarboxylase</fullName>
        <ecNumber evidence="7">4.1.1.17</ecNumber>
    </recommendedName>
</protein>
<keyword evidence="3 10" id="KW-0663">Pyridoxal phosphate</keyword>
<evidence type="ECO:0000256" key="7">
    <source>
        <dbReference type="ARBA" id="ARBA00034138"/>
    </source>
</evidence>
<feature type="modified residue" description="N6-(pyridoxal phosphate)lysine" evidence="10">
    <location>
        <position position="71"/>
    </location>
</feature>
<evidence type="ECO:0000256" key="2">
    <source>
        <dbReference type="ARBA" id="ARBA00008872"/>
    </source>
</evidence>
<dbReference type="InterPro" id="IPR009006">
    <property type="entry name" value="Ala_racemase/Decarboxylase_C"/>
</dbReference>
<name>A0A7M7MHE9_VARDE</name>
<dbReference type="InterPro" id="IPR022644">
    <property type="entry name" value="De-COase2_N"/>
</dbReference>
<dbReference type="GO" id="GO:0005737">
    <property type="term" value="C:cytoplasm"/>
    <property type="evidence" value="ECO:0007669"/>
    <property type="project" value="TreeGrafter"/>
</dbReference>
<dbReference type="PRINTS" id="PR01179">
    <property type="entry name" value="ODADCRBXLASE"/>
</dbReference>
<evidence type="ECO:0000256" key="10">
    <source>
        <dbReference type="PIRSR" id="PIRSR600183-50"/>
    </source>
</evidence>
<dbReference type="GO" id="GO:0004586">
    <property type="term" value="F:ornithine decarboxylase activity"/>
    <property type="evidence" value="ECO:0007669"/>
    <property type="project" value="UniProtKB-EC"/>
</dbReference>
<keyword evidence="5" id="KW-0456">Lyase</keyword>
<keyword evidence="13" id="KW-1185">Reference proteome</keyword>
<dbReference type="GO" id="GO:0033387">
    <property type="term" value="P:putrescine biosynthetic process from arginine, via ornithine"/>
    <property type="evidence" value="ECO:0007669"/>
    <property type="project" value="TreeGrafter"/>
</dbReference>
<dbReference type="InterPro" id="IPR002433">
    <property type="entry name" value="Orn_de-COase"/>
</dbReference>
<reference evidence="12" key="1">
    <citation type="submission" date="2021-01" db="UniProtKB">
        <authorList>
            <consortium name="EnsemblMetazoa"/>
        </authorList>
    </citation>
    <scope>IDENTIFICATION</scope>
</reference>
<accession>A0A7M7MHE9</accession>
<dbReference type="Pfam" id="PF02784">
    <property type="entry name" value="Orn_Arg_deC_N"/>
    <property type="match status" value="1"/>
</dbReference>
<dbReference type="OrthoDB" id="5034579at2759"/>
<dbReference type="SUPFAM" id="SSF51419">
    <property type="entry name" value="PLP-binding barrel"/>
    <property type="match status" value="1"/>
</dbReference>
<organism evidence="12 13">
    <name type="scientific">Varroa destructor</name>
    <name type="common">Honeybee mite</name>
    <dbReference type="NCBI Taxonomy" id="109461"/>
    <lineage>
        <taxon>Eukaryota</taxon>
        <taxon>Metazoa</taxon>
        <taxon>Ecdysozoa</taxon>
        <taxon>Arthropoda</taxon>
        <taxon>Chelicerata</taxon>
        <taxon>Arachnida</taxon>
        <taxon>Acari</taxon>
        <taxon>Parasitiformes</taxon>
        <taxon>Mesostigmata</taxon>
        <taxon>Gamasina</taxon>
        <taxon>Dermanyssoidea</taxon>
        <taxon>Varroidae</taxon>
        <taxon>Varroa</taxon>
    </lineage>
</organism>
<dbReference type="AlphaFoldDB" id="A0A7M7MHE9"/>
<evidence type="ECO:0000256" key="9">
    <source>
        <dbReference type="ARBA" id="ARBA00049127"/>
    </source>
</evidence>
<dbReference type="PRINTS" id="PR01182">
    <property type="entry name" value="ORNDCRBXLASE"/>
</dbReference>
<dbReference type="InterPro" id="IPR029066">
    <property type="entry name" value="PLP-binding_barrel"/>
</dbReference>
<comment type="cofactor">
    <cofactor evidence="1 10">
        <name>pyridoxal 5'-phosphate</name>
        <dbReference type="ChEBI" id="CHEBI:597326"/>
    </cofactor>
</comment>
<sequence>MPTTRKAIELVNVDPWEMSTLPDCRKLASDIIRRQGRFDEAFFMCDLRDAEYKCRLWKENLPRVTPFYAVKSNPDPLFTRVLFENGVKFDCSNQREIRFVLDNVPGARGSDIVVSNTAKCRKDIAFGCEVGANLMTVDSVEELEKIFPYKEQALVLIRLQGSEHTSKITFNRKFGAGPELVSKILRKCQELELNVVGTHFHVGLGFDSPLIYDESIRRSKQVFDEANNMGFNMRILNIGGSFPGGVRKRKQFLQAAAVIENSLARNFPVGCGVQIIAEPGQFFSTSAWILCAKVVAVKDCVIDEVHPASTSTDLKGRMARMQPVYKTFNRLSESHSEKHVQDVVDEDTIEDEHRVVIIRNVFLNESRFNAIPRATLPLLDLRYYRLETDEELANVGHPEPDAKTVLWGATCNPFDQIVEWDHAIDIKCDQWILIDNMGTYSRAFQCGFNGFGTPPVYYLGQSAHHAA</sequence>
<evidence type="ECO:0000256" key="3">
    <source>
        <dbReference type="ARBA" id="ARBA00022898"/>
    </source>
</evidence>
<dbReference type="PROSITE" id="PS00878">
    <property type="entry name" value="ODR_DC_2_1"/>
    <property type="match status" value="1"/>
</dbReference>
<evidence type="ECO:0000256" key="6">
    <source>
        <dbReference type="ARBA" id="ARBA00034115"/>
    </source>
</evidence>
<evidence type="ECO:0000256" key="1">
    <source>
        <dbReference type="ARBA" id="ARBA00001933"/>
    </source>
</evidence>
<comment type="similarity">
    <text evidence="2">Belongs to the Orn/Lys/Arg decarboxylase class-II family.</text>
</comment>
<comment type="subunit">
    <text evidence="8">Homodimer. Only the dimer is catalytically active, as the active sites are constructed of residues from both monomers.</text>
</comment>
<evidence type="ECO:0000256" key="8">
    <source>
        <dbReference type="ARBA" id="ARBA00046672"/>
    </source>
</evidence>
<proteinExistence type="inferred from homology"/>
<dbReference type="SUPFAM" id="SSF50621">
    <property type="entry name" value="Alanine racemase C-terminal domain-like"/>
    <property type="match status" value="1"/>
</dbReference>
<evidence type="ECO:0000256" key="5">
    <source>
        <dbReference type="ARBA" id="ARBA00023239"/>
    </source>
</evidence>
<dbReference type="Proteomes" id="UP000594260">
    <property type="component" value="Unplaced"/>
</dbReference>
<dbReference type="EC" id="4.1.1.17" evidence="7"/>
<dbReference type="FunFam" id="3.20.20.10:FF:000008">
    <property type="entry name" value="Ornithine decarboxylase"/>
    <property type="match status" value="1"/>
</dbReference>
<dbReference type="InterPro" id="IPR000183">
    <property type="entry name" value="Orn/DAP/Arg_de-COase"/>
</dbReference>
<dbReference type="InterPro" id="IPR022653">
    <property type="entry name" value="De-COase2_pyr-phos_BS"/>
</dbReference>
<dbReference type="Gene3D" id="3.20.20.10">
    <property type="entry name" value="Alanine racemase"/>
    <property type="match status" value="1"/>
</dbReference>
<dbReference type="Gene3D" id="2.40.37.10">
    <property type="entry name" value="Lyase, Ornithine Decarboxylase, Chain A, domain 1"/>
    <property type="match status" value="1"/>
</dbReference>
<dbReference type="KEGG" id="vde:111250882"/>
<dbReference type="RefSeq" id="XP_022662541.1">
    <property type="nucleotide sequence ID" value="XM_022806806.1"/>
</dbReference>
<feature type="domain" description="Orn/DAP/Arg decarboxylase 2 N-terminal" evidence="11">
    <location>
        <begin position="50"/>
        <end position="284"/>
    </location>
</feature>
<comment type="catalytic activity">
    <reaction evidence="9">
        <text>L-ornithine + H(+) = putrescine + CO2</text>
        <dbReference type="Rhea" id="RHEA:22964"/>
        <dbReference type="ChEBI" id="CHEBI:15378"/>
        <dbReference type="ChEBI" id="CHEBI:16526"/>
        <dbReference type="ChEBI" id="CHEBI:46911"/>
        <dbReference type="ChEBI" id="CHEBI:326268"/>
        <dbReference type="EC" id="4.1.1.17"/>
    </reaction>
</comment>
<comment type="pathway">
    <text evidence="6">Amine and polyamine biosynthesis; putrescine biosynthesis via L-ornithine pathway; putrescine from L-ornithine: step 1/1.</text>
</comment>
<feature type="active site" description="Proton donor" evidence="10">
    <location>
        <position position="411"/>
    </location>
</feature>
<dbReference type="OMA" id="HYIAPHE"/>
<dbReference type="PANTHER" id="PTHR11482">
    <property type="entry name" value="ARGININE/DIAMINOPIMELATE/ORNITHINE DECARBOXYLASE"/>
    <property type="match status" value="1"/>
</dbReference>
<keyword evidence="4" id="KW-0620">Polyamine biosynthesis</keyword>
<dbReference type="InParanoid" id="A0A7M7MHE9"/>
<dbReference type="EnsemblMetazoa" id="XM_022806806">
    <property type="protein sequence ID" value="XP_022662541"/>
    <property type="gene ID" value="LOC111250882"/>
</dbReference>